<dbReference type="Proteomes" id="UP000535020">
    <property type="component" value="Unassembled WGS sequence"/>
</dbReference>
<dbReference type="AlphaFoldDB" id="A0A7Y8Y6E0"/>
<gene>
    <name evidence="2" type="ORF">HZF10_17680</name>
</gene>
<comment type="caution">
    <text evidence="2">The sequence shown here is derived from an EMBL/GenBank/DDBJ whole genome shotgun (WGS) entry which is preliminary data.</text>
</comment>
<feature type="transmembrane region" description="Helical" evidence="1">
    <location>
        <begin position="12"/>
        <end position="30"/>
    </location>
</feature>
<evidence type="ECO:0000313" key="3">
    <source>
        <dbReference type="Proteomes" id="UP000535020"/>
    </source>
</evidence>
<evidence type="ECO:0000313" key="2">
    <source>
        <dbReference type="EMBL" id="NYA72763.1"/>
    </source>
</evidence>
<name>A0A7Y8Y6E0_9FLAO</name>
<organism evidence="2 3">
    <name type="scientific">Flavobacterium agri</name>
    <dbReference type="NCBI Taxonomy" id="2743471"/>
    <lineage>
        <taxon>Bacteria</taxon>
        <taxon>Pseudomonadati</taxon>
        <taxon>Bacteroidota</taxon>
        <taxon>Flavobacteriia</taxon>
        <taxon>Flavobacteriales</taxon>
        <taxon>Flavobacteriaceae</taxon>
        <taxon>Flavobacterium</taxon>
    </lineage>
</organism>
<feature type="transmembrane region" description="Helical" evidence="1">
    <location>
        <begin position="64"/>
        <end position="81"/>
    </location>
</feature>
<accession>A0A7Y8Y6E0</accession>
<protein>
    <submittedName>
        <fullName evidence="2">Uncharacterized protein</fullName>
    </submittedName>
</protein>
<keyword evidence="3" id="KW-1185">Reference proteome</keyword>
<keyword evidence="1" id="KW-0812">Transmembrane</keyword>
<reference evidence="2 3" key="1">
    <citation type="submission" date="2020-07" db="EMBL/GenBank/DDBJ databases">
        <authorList>
            <person name="Sun Q."/>
        </authorList>
    </citation>
    <scope>NUCLEOTIDE SEQUENCE [LARGE SCALE GENOMIC DNA]</scope>
    <source>
        <strain evidence="2 3">MAH-1</strain>
    </source>
</reference>
<dbReference type="EMBL" id="JACBJI010000018">
    <property type="protein sequence ID" value="NYA72763.1"/>
    <property type="molecule type" value="Genomic_DNA"/>
</dbReference>
<sequence>MLKKSISLLFKTGIIFSIVSFLSVMLHLLLRKGVEQPTANIGFPLKFYEQFWAGENDLHWGWNIKHFLIDGILILIVVLIFDQFKSKKL</sequence>
<proteinExistence type="predicted"/>
<keyword evidence="1" id="KW-0472">Membrane</keyword>
<evidence type="ECO:0000256" key="1">
    <source>
        <dbReference type="SAM" id="Phobius"/>
    </source>
</evidence>
<keyword evidence="1" id="KW-1133">Transmembrane helix</keyword>
<dbReference type="RefSeq" id="WP_176007574.1">
    <property type="nucleotide sequence ID" value="NZ_JABWMI010000040.1"/>
</dbReference>